<protein>
    <submittedName>
        <fullName evidence="1">Uncharacterized protein</fullName>
    </submittedName>
</protein>
<name>A0A5B7IXJ4_PORTR</name>
<dbReference type="Proteomes" id="UP000324222">
    <property type="component" value="Unassembled WGS sequence"/>
</dbReference>
<keyword evidence="2" id="KW-1185">Reference proteome</keyword>
<accession>A0A5B7IXJ4</accession>
<evidence type="ECO:0000313" key="1">
    <source>
        <dbReference type="EMBL" id="MPC89230.1"/>
    </source>
</evidence>
<dbReference type="AlphaFoldDB" id="A0A5B7IXJ4"/>
<proteinExistence type="predicted"/>
<dbReference type="EMBL" id="VSRR010080323">
    <property type="protein sequence ID" value="MPC89230.1"/>
    <property type="molecule type" value="Genomic_DNA"/>
</dbReference>
<gene>
    <name evidence="1" type="ORF">E2C01_084167</name>
</gene>
<sequence length="130" mass="13958">MYGTPGRALCMRVPSSQHCLSLSSSPVLLLVSPPRCLPGGATVLSLQLVGRSRESIASSRSSPRALQPLVCGKLSPSKLVCSKRSGVGYMPRLPTPLQCLYNTEMLPRSSAPAPDTPCLWLQGRKRWPGD</sequence>
<organism evidence="1 2">
    <name type="scientific">Portunus trituberculatus</name>
    <name type="common">Swimming crab</name>
    <name type="synonym">Neptunus trituberculatus</name>
    <dbReference type="NCBI Taxonomy" id="210409"/>
    <lineage>
        <taxon>Eukaryota</taxon>
        <taxon>Metazoa</taxon>
        <taxon>Ecdysozoa</taxon>
        <taxon>Arthropoda</taxon>
        <taxon>Crustacea</taxon>
        <taxon>Multicrustacea</taxon>
        <taxon>Malacostraca</taxon>
        <taxon>Eumalacostraca</taxon>
        <taxon>Eucarida</taxon>
        <taxon>Decapoda</taxon>
        <taxon>Pleocyemata</taxon>
        <taxon>Brachyura</taxon>
        <taxon>Eubrachyura</taxon>
        <taxon>Portunoidea</taxon>
        <taxon>Portunidae</taxon>
        <taxon>Portuninae</taxon>
        <taxon>Portunus</taxon>
    </lineage>
</organism>
<evidence type="ECO:0000313" key="2">
    <source>
        <dbReference type="Proteomes" id="UP000324222"/>
    </source>
</evidence>
<comment type="caution">
    <text evidence="1">The sequence shown here is derived from an EMBL/GenBank/DDBJ whole genome shotgun (WGS) entry which is preliminary data.</text>
</comment>
<reference evidence="1 2" key="1">
    <citation type="submission" date="2019-05" db="EMBL/GenBank/DDBJ databases">
        <title>Another draft genome of Portunus trituberculatus and its Hox gene families provides insights of decapod evolution.</title>
        <authorList>
            <person name="Jeong J.-H."/>
            <person name="Song I."/>
            <person name="Kim S."/>
            <person name="Choi T."/>
            <person name="Kim D."/>
            <person name="Ryu S."/>
            <person name="Kim W."/>
        </authorList>
    </citation>
    <scope>NUCLEOTIDE SEQUENCE [LARGE SCALE GENOMIC DNA]</scope>
    <source>
        <tissue evidence="1">Muscle</tissue>
    </source>
</reference>